<accession>A0AAV4M0G8</accession>
<keyword evidence="17" id="KW-1185">Reference proteome</keyword>
<feature type="domain" description="V-SNARE coiled-coil homology" evidence="15">
    <location>
        <begin position="152"/>
        <end position="212"/>
    </location>
</feature>
<comment type="caution">
    <text evidence="16">The sequence shown here is derived from an EMBL/GenBank/DDBJ whole genome shotgun (WGS) entry which is preliminary data.</text>
</comment>
<evidence type="ECO:0000259" key="15">
    <source>
        <dbReference type="PROSITE" id="PS50892"/>
    </source>
</evidence>
<feature type="transmembrane region" description="Helical" evidence="13">
    <location>
        <begin position="214"/>
        <end position="232"/>
    </location>
</feature>
<dbReference type="SUPFAM" id="SSF64356">
    <property type="entry name" value="SNARE-like"/>
    <property type="match status" value="1"/>
</dbReference>
<evidence type="ECO:0000313" key="16">
    <source>
        <dbReference type="EMBL" id="GIX64274.1"/>
    </source>
</evidence>
<comment type="subcellular location">
    <subcellularLocation>
        <location evidence="1">Endoplasmic reticulum membrane</location>
        <topology evidence="1">Single-pass type IV membrane protein</topology>
    </subcellularLocation>
    <subcellularLocation>
        <location evidence="2">Golgi apparatus membrane</location>
    </subcellularLocation>
</comment>
<dbReference type="CDD" id="cd14824">
    <property type="entry name" value="Longin"/>
    <property type="match status" value="1"/>
</dbReference>
<keyword evidence="5 13" id="KW-0812">Transmembrane</keyword>
<evidence type="ECO:0000256" key="11">
    <source>
        <dbReference type="ARBA" id="ARBA00023136"/>
    </source>
</evidence>
<dbReference type="CDD" id="cd15866">
    <property type="entry name" value="R-SNARE_SEC22"/>
    <property type="match status" value="1"/>
</dbReference>
<evidence type="ECO:0000313" key="17">
    <source>
        <dbReference type="Proteomes" id="UP001497744"/>
    </source>
</evidence>
<evidence type="ECO:0000256" key="3">
    <source>
        <dbReference type="ARBA" id="ARBA00008025"/>
    </source>
</evidence>
<keyword evidence="7" id="KW-0653">Protein transport</keyword>
<dbReference type="PROSITE" id="PS50859">
    <property type="entry name" value="LONGIN"/>
    <property type="match status" value="1"/>
</dbReference>
<dbReference type="GO" id="GO:0005789">
    <property type="term" value="C:endoplasmic reticulum membrane"/>
    <property type="evidence" value="ECO:0007669"/>
    <property type="project" value="UniProtKB-SubCell"/>
</dbReference>
<dbReference type="Gene3D" id="1.20.5.110">
    <property type="match status" value="1"/>
</dbReference>
<dbReference type="Gene3D" id="3.30.450.50">
    <property type="entry name" value="Longin domain"/>
    <property type="match status" value="1"/>
</dbReference>
<dbReference type="PANTHER" id="PTHR45837">
    <property type="entry name" value="VESICLE-TRAFFICKING PROTEIN SEC22B"/>
    <property type="match status" value="1"/>
</dbReference>
<evidence type="ECO:0000256" key="7">
    <source>
        <dbReference type="ARBA" id="ARBA00022927"/>
    </source>
</evidence>
<keyword evidence="10 12" id="KW-0175">Coiled coil</keyword>
<dbReference type="SMART" id="SM01270">
    <property type="entry name" value="Longin"/>
    <property type="match status" value="1"/>
</dbReference>
<keyword evidence="4" id="KW-0813">Transport</keyword>
<gene>
    <name evidence="16" type="ORF">BcabD6B2_37090</name>
</gene>
<dbReference type="InterPro" id="IPR044565">
    <property type="entry name" value="Sec22"/>
</dbReference>
<evidence type="ECO:0000256" key="8">
    <source>
        <dbReference type="ARBA" id="ARBA00022989"/>
    </source>
</evidence>
<evidence type="ECO:0000256" key="6">
    <source>
        <dbReference type="ARBA" id="ARBA00022824"/>
    </source>
</evidence>
<keyword evidence="11 13" id="KW-0472">Membrane</keyword>
<dbReference type="GO" id="GO:0005484">
    <property type="term" value="F:SNAP receptor activity"/>
    <property type="evidence" value="ECO:0007669"/>
    <property type="project" value="InterPro"/>
</dbReference>
<keyword evidence="8 13" id="KW-1133">Transmembrane helix</keyword>
<dbReference type="InterPro" id="IPR042855">
    <property type="entry name" value="V_SNARE_CC"/>
</dbReference>
<dbReference type="Pfam" id="PF13774">
    <property type="entry name" value="Longin"/>
    <property type="match status" value="1"/>
</dbReference>
<dbReference type="GeneID" id="94195755"/>
<name>A0AAV4M0G8_BABCB</name>
<evidence type="ECO:0000256" key="13">
    <source>
        <dbReference type="SAM" id="Phobius"/>
    </source>
</evidence>
<evidence type="ECO:0000256" key="5">
    <source>
        <dbReference type="ARBA" id="ARBA00022692"/>
    </source>
</evidence>
<evidence type="ECO:0000256" key="2">
    <source>
        <dbReference type="ARBA" id="ARBA00004394"/>
    </source>
</evidence>
<dbReference type="InterPro" id="IPR011012">
    <property type="entry name" value="Longin-like_dom_sf"/>
</dbReference>
<evidence type="ECO:0000259" key="14">
    <source>
        <dbReference type="PROSITE" id="PS50859"/>
    </source>
</evidence>
<evidence type="ECO:0000256" key="12">
    <source>
        <dbReference type="PROSITE-ProRule" id="PRU00290"/>
    </source>
</evidence>
<keyword evidence="9" id="KW-0333">Golgi apparatus</keyword>
<dbReference type="Proteomes" id="UP001497744">
    <property type="component" value="Unassembled WGS sequence"/>
</dbReference>
<protein>
    <submittedName>
        <fullName evidence="16">Synaptobrevin family protein</fullName>
    </submittedName>
</protein>
<evidence type="ECO:0000256" key="4">
    <source>
        <dbReference type="ARBA" id="ARBA00022448"/>
    </source>
</evidence>
<evidence type="ECO:0000256" key="1">
    <source>
        <dbReference type="ARBA" id="ARBA00004163"/>
    </source>
</evidence>
<dbReference type="GO" id="GO:0006890">
    <property type="term" value="P:retrograde vesicle-mediated transport, Golgi to endoplasmic reticulum"/>
    <property type="evidence" value="ECO:0007669"/>
    <property type="project" value="InterPro"/>
</dbReference>
<proteinExistence type="inferred from homology"/>
<feature type="domain" description="Longin" evidence="14">
    <location>
        <begin position="6"/>
        <end position="137"/>
    </location>
</feature>
<dbReference type="EMBL" id="BPLF01000003">
    <property type="protein sequence ID" value="GIX64274.1"/>
    <property type="molecule type" value="Genomic_DNA"/>
</dbReference>
<evidence type="ECO:0000256" key="9">
    <source>
        <dbReference type="ARBA" id="ARBA00023034"/>
    </source>
</evidence>
<sequence length="235" mass="26671">MGDLTLICRASDGLPLVEEWEERLTPESIGSNESDMSRVTQAMKMNARMICRKLPPNTPKCSIAEGSMCYHYIVEDGICFMTVTYSDYPKKLAFLYLADVCAAFTNELSAQFGSQSLYDTVNSISKPYGFMTFDRTIHKIKANFKDPNSNKALNMINNSLNEVTHIMRRNIDEILQRGENLEDIGRMADGLKAQTLKFKTSSKLLAQQGLLEKYLVYIIIAIFVGMCLYFSFRRS</sequence>
<keyword evidence="6" id="KW-0256">Endoplasmic reticulum</keyword>
<dbReference type="GO" id="GO:0006888">
    <property type="term" value="P:endoplasmic reticulum to Golgi vesicle-mediated transport"/>
    <property type="evidence" value="ECO:0007669"/>
    <property type="project" value="InterPro"/>
</dbReference>
<organism evidence="16 17">
    <name type="scientific">Babesia caballi</name>
    <dbReference type="NCBI Taxonomy" id="5871"/>
    <lineage>
        <taxon>Eukaryota</taxon>
        <taxon>Sar</taxon>
        <taxon>Alveolata</taxon>
        <taxon>Apicomplexa</taxon>
        <taxon>Aconoidasida</taxon>
        <taxon>Piroplasmida</taxon>
        <taxon>Babesiidae</taxon>
        <taxon>Babesia</taxon>
    </lineage>
</organism>
<comment type="similarity">
    <text evidence="3">Belongs to the synaptobrevin family.</text>
</comment>
<reference evidence="16 17" key="1">
    <citation type="submission" date="2021-06" db="EMBL/GenBank/DDBJ databases">
        <title>Genome sequence of Babesia caballi.</title>
        <authorList>
            <person name="Yamagishi J."/>
            <person name="Kidaka T."/>
            <person name="Ochi A."/>
        </authorList>
    </citation>
    <scope>NUCLEOTIDE SEQUENCE [LARGE SCALE GENOMIC DNA]</scope>
    <source>
        <strain evidence="16">USDA-D6B2</strain>
    </source>
</reference>
<dbReference type="GO" id="GO:0000139">
    <property type="term" value="C:Golgi membrane"/>
    <property type="evidence" value="ECO:0007669"/>
    <property type="project" value="UniProtKB-SubCell"/>
</dbReference>
<dbReference type="SUPFAM" id="SSF58038">
    <property type="entry name" value="SNARE fusion complex"/>
    <property type="match status" value="1"/>
</dbReference>
<dbReference type="Pfam" id="PF00957">
    <property type="entry name" value="Synaptobrevin"/>
    <property type="match status" value="1"/>
</dbReference>
<dbReference type="GO" id="GO:0015031">
    <property type="term" value="P:protein transport"/>
    <property type="evidence" value="ECO:0007669"/>
    <property type="project" value="UniProtKB-KW"/>
</dbReference>
<dbReference type="PROSITE" id="PS50892">
    <property type="entry name" value="V_SNARE"/>
    <property type="match status" value="1"/>
</dbReference>
<dbReference type="RefSeq" id="XP_067716343.1">
    <property type="nucleotide sequence ID" value="XM_067860242.1"/>
</dbReference>
<evidence type="ECO:0000256" key="10">
    <source>
        <dbReference type="ARBA" id="ARBA00023054"/>
    </source>
</evidence>
<dbReference type="AlphaFoldDB" id="A0AAV4M0G8"/>
<dbReference type="InterPro" id="IPR010908">
    <property type="entry name" value="Longin_dom"/>
</dbReference>